<sequence length="751" mass="87305">MIRKPILTSKEDQNFQEALKLYDQKQYKKSLKLVDQNLKKHSHAESLTLKGCINYQLGNKSECESYILKGIEKDKDNYMVNHLAGIYYRSIENYTESAKWLKAAVDNGSPNKQILRDLSILQSQIRDFKNLTTSRQQYLDFQPGYRANWTGAAIAFHLNKNYNSAYSTLTKIETIIKDHLQESDMYEQSECCLYKNDILFDAGNISKALEDLEKDQSYIKDKLAYLSYKAKYLMILGNSKEASVIYRKLIQRNPDDIDNYKNLEICLGTSDWEVEKRAKLYEKLARFYPKADVPKFLPLVFIPSTNKLFKSKVSEYILSQLKRGVPATFVNIKPVLKNAKKLKIVEEIVEEFYGSIGQYDPTVKLWTMYFISQLNYFKAKSDSKFLEESMKWIDLAIEHSPTLVELYLFKSRILKTQGKVVEASEFIDQGRQMDLQDRFVNSKTVKYYLRANNIDKAMELISLFTKLDKDAINGCKDLHTMQVNWFLTESAEAYSRLYHQYQEELNSLPEDTDEEIVNDLKEKVDINKGLAIKRFLAVVKIFGIFVNDQFDFHSYCLRRGTPRHYVQTIKWEDEVHSTPIFVRVIKGLSKICFEIYDEQKVKKEEEPIKIKKNNKKQKKAKAQFLKQKEDLIKKVESEKDDSDPLGTKVLNDLVNNSNGDIIDNLLNLTSTLINEAKDYKITWELSFKLNLIKCKYILCLQALKNLKDKIDEDELKQLIQTLSDQVSADETTNNAIKMVVEKGLASAFPDL</sequence>
<name>A0ACA9Y1H6_9ASCO</name>
<organism evidence="1 2">
    <name type="scientific">[Candida] jaroonii</name>
    <dbReference type="NCBI Taxonomy" id="467808"/>
    <lineage>
        <taxon>Eukaryota</taxon>
        <taxon>Fungi</taxon>
        <taxon>Dikarya</taxon>
        <taxon>Ascomycota</taxon>
        <taxon>Saccharomycotina</taxon>
        <taxon>Pichiomycetes</taxon>
        <taxon>Debaryomycetaceae</taxon>
        <taxon>Yamadazyma</taxon>
    </lineage>
</organism>
<gene>
    <name evidence="1" type="ORF">CLIB1444_01S14862</name>
</gene>
<reference evidence="1" key="1">
    <citation type="submission" date="2022-06" db="EMBL/GenBank/DDBJ databases">
        <authorList>
            <person name="Legras J.-L."/>
            <person name="Devillers H."/>
            <person name="Grondin C."/>
        </authorList>
    </citation>
    <scope>NUCLEOTIDE SEQUENCE</scope>
    <source>
        <strain evidence="1">CLIB 1444</strain>
    </source>
</reference>
<dbReference type="Proteomes" id="UP001152531">
    <property type="component" value="Unassembled WGS sequence"/>
</dbReference>
<dbReference type="EMBL" id="CALSDN010000001">
    <property type="protein sequence ID" value="CAH6718803.1"/>
    <property type="molecule type" value="Genomic_DNA"/>
</dbReference>
<keyword evidence="2" id="KW-1185">Reference proteome</keyword>
<evidence type="ECO:0000313" key="1">
    <source>
        <dbReference type="EMBL" id="CAH6718803.1"/>
    </source>
</evidence>
<proteinExistence type="predicted"/>
<accession>A0ACA9Y1H6</accession>
<evidence type="ECO:0000313" key="2">
    <source>
        <dbReference type="Proteomes" id="UP001152531"/>
    </source>
</evidence>
<comment type="caution">
    <text evidence="1">The sequence shown here is derived from an EMBL/GenBank/DDBJ whole genome shotgun (WGS) entry which is preliminary data.</text>
</comment>
<protein>
    <submittedName>
        <fullName evidence="1">N-terminal acetyltransferase A complex subunit Nat1p</fullName>
    </submittedName>
</protein>